<name>F2WUD8_9ACTN</name>
<comment type="similarity">
    <text evidence="1">Belongs to the thymidine/pyrimidine-nucleoside phosphorylase family.</text>
</comment>
<keyword evidence="3" id="KW-0328">Glycosyltransferase</keyword>
<dbReference type="InterPro" id="IPR036320">
    <property type="entry name" value="Glycosyl_Trfase_fam3_N_dom_sf"/>
</dbReference>
<proteinExistence type="inferred from homology"/>
<dbReference type="NCBIfam" id="TIGR02644">
    <property type="entry name" value="Y_phosphoryl"/>
    <property type="match status" value="1"/>
</dbReference>
<comment type="subunit">
    <text evidence="2">Homodimer.</text>
</comment>
<dbReference type="SUPFAM" id="SSF54680">
    <property type="entry name" value="Pyrimidine nucleoside phosphorylase C-terminal domain"/>
    <property type="match status" value="1"/>
</dbReference>
<dbReference type="AlphaFoldDB" id="F2WUD8"/>
<keyword evidence="4" id="KW-0808">Transferase</keyword>
<dbReference type="FunFam" id="3.40.1030.10:FF:000003">
    <property type="entry name" value="Pyrimidine-nucleoside phosphorylase"/>
    <property type="match status" value="1"/>
</dbReference>
<dbReference type="InterPro" id="IPR000312">
    <property type="entry name" value="Glycosyl_Trfase_fam3"/>
</dbReference>
<evidence type="ECO:0000256" key="2">
    <source>
        <dbReference type="ARBA" id="ARBA00011738"/>
    </source>
</evidence>
<evidence type="ECO:0000256" key="3">
    <source>
        <dbReference type="ARBA" id="ARBA00022676"/>
    </source>
</evidence>
<evidence type="ECO:0000256" key="4">
    <source>
        <dbReference type="ARBA" id="ARBA00022679"/>
    </source>
</evidence>
<dbReference type="InterPro" id="IPR013102">
    <property type="entry name" value="PYNP_C"/>
</dbReference>
<dbReference type="SUPFAM" id="SSF52418">
    <property type="entry name" value="Nucleoside phosphorylase/phosphoribosyltransferase catalytic domain"/>
    <property type="match status" value="1"/>
</dbReference>
<accession>F2WUD8</accession>
<dbReference type="EMBL" id="HQ257512">
    <property type="protein sequence ID" value="ADZ45338.1"/>
    <property type="molecule type" value="Genomic_DNA"/>
</dbReference>
<dbReference type="SUPFAM" id="SSF47648">
    <property type="entry name" value="Nucleoside phosphorylase/phosphoribosyltransferase N-terminal domain"/>
    <property type="match status" value="1"/>
</dbReference>
<evidence type="ECO:0000259" key="5">
    <source>
        <dbReference type="SMART" id="SM00941"/>
    </source>
</evidence>
<dbReference type="PANTHER" id="PTHR10515">
    <property type="entry name" value="THYMIDINE PHOSPHORYLASE"/>
    <property type="match status" value="1"/>
</dbReference>
<dbReference type="GO" id="GO:0009032">
    <property type="term" value="F:thymidine phosphorylase activity"/>
    <property type="evidence" value="ECO:0007669"/>
    <property type="project" value="TreeGrafter"/>
</dbReference>
<dbReference type="InterPro" id="IPR036566">
    <property type="entry name" value="PYNP-like_C_sf"/>
</dbReference>
<reference evidence="6" key="1">
    <citation type="journal article" date="2011" name="Mol. Biosyst.">
        <title>Identification of the gene cluster involved in muraymycin biosynthesis from Streptomyces sp. NRRL 30471.</title>
        <authorList>
            <person name="Cheng L."/>
            <person name="Chen W."/>
            <person name="Zhai L."/>
            <person name="Xu D."/>
            <person name="Huang T."/>
            <person name="Lin S."/>
            <person name="Zhou X."/>
            <person name="Deng Z."/>
        </authorList>
    </citation>
    <scope>NUCLEOTIDE SEQUENCE</scope>
    <source>
        <strain evidence="6">NRRL 30471</strain>
    </source>
</reference>
<evidence type="ECO:0000313" key="6">
    <source>
        <dbReference type="EMBL" id="ADZ45338.1"/>
    </source>
</evidence>
<dbReference type="GO" id="GO:0004645">
    <property type="term" value="F:1,4-alpha-oligoglucan phosphorylase activity"/>
    <property type="evidence" value="ECO:0007669"/>
    <property type="project" value="InterPro"/>
</dbReference>
<dbReference type="InterPro" id="IPR017872">
    <property type="entry name" value="Pyrmidine_PPase_CS"/>
</dbReference>
<dbReference type="InterPro" id="IPR035902">
    <property type="entry name" value="Nuc_phospho_transferase"/>
</dbReference>
<gene>
    <name evidence="6" type="primary">mur26</name>
</gene>
<dbReference type="Pfam" id="PF00591">
    <property type="entry name" value="Glycos_transf_3"/>
    <property type="match status" value="1"/>
</dbReference>
<dbReference type="PANTHER" id="PTHR10515:SF0">
    <property type="entry name" value="THYMIDINE PHOSPHORYLASE"/>
    <property type="match status" value="1"/>
</dbReference>
<dbReference type="SMART" id="SM00941">
    <property type="entry name" value="PYNP_C"/>
    <property type="match status" value="1"/>
</dbReference>
<dbReference type="Gene3D" id="1.20.970.10">
    <property type="entry name" value="Transferase, Pyrimidine Nucleoside Phosphorylase, Chain C"/>
    <property type="match status" value="1"/>
</dbReference>
<protein>
    <submittedName>
        <fullName evidence="6">Pyrimidine-nucleoside phosphorylase</fullName>
    </submittedName>
</protein>
<dbReference type="GO" id="GO:0006206">
    <property type="term" value="P:pyrimidine nucleobase metabolic process"/>
    <property type="evidence" value="ECO:0007669"/>
    <property type="project" value="InterPro"/>
</dbReference>
<sequence>MESFMSTSLASEACASHPPHVEAGDVLSAIAAKRDGASLSAQSIECVVRGYTEGRIPDYQMAAWLMAVACRGMNDAETTALTKAYIDSGVRLEFADHRRPLIDKHSTGGVGDKTTLFVAPVVAACGVSVMKISGRGLDFAGGTVDKLESIPGLRIDLDHEQILEVLDRTRMVVVGQNTRLVPADGATYALRDVTGSVESLPLIAASVMSKKIAAGTDGAVIDVKYGSGALVGDIARAEELGRLMIRIGSAFGLPCRVVLSDMGQPLGRAVGNALEVKEALSALRGDQVPGFTELGHVLAVEMLCLAEPGLMRQAAEARVRDAVSSGRALAVFRAWVAGQGGDARVVGNPDLLPTATRVDVVPASWSGWISDVDARAVGKLALRLGAGRLRQEDRVDHAVGVVLRRRVGDEVRQGEPLAEVHWRGDADPEAVSAEATAAFTIDSRPVEPRSGVHSVL</sequence>
<organism evidence="6">
    <name type="scientific">Streptomyces sp. NRRL 30471</name>
    <dbReference type="NCBI Taxonomy" id="996287"/>
    <lineage>
        <taxon>Bacteria</taxon>
        <taxon>Bacillati</taxon>
        <taxon>Actinomycetota</taxon>
        <taxon>Actinomycetes</taxon>
        <taxon>Kitasatosporales</taxon>
        <taxon>Streptomycetaceae</taxon>
        <taxon>Streptomyces</taxon>
    </lineage>
</organism>
<dbReference type="Pfam" id="PF02885">
    <property type="entry name" value="Glycos_trans_3N"/>
    <property type="match status" value="1"/>
</dbReference>
<dbReference type="InterPro" id="IPR000053">
    <property type="entry name" value="Thymidine/pyrmidine_PPase"/>
</dbReference>
<dbReference type="InterPro" id="IPR017459">
    <property type="entry name" value="Glycosyl_Trfase_fam3_N_dom"/>
</dbReference>
<dbReference type="GO" id="GO:0006213">
    <property type="term" value="P:pyrimidine nucleoside metabolic process"/>
    <property type="evidence" value="ECO:0007669"/>
    <property type="project" value="InterPro"/>
</dbReference>
<dbReference type="Gene3D" id="3.40.1030.10">
    <property type="entry name" value="Nucleoside phosphorylase/phosphoribosyltransferase catalytic domain"/>
    <property type="match status" value="1"/>
</dbReference>
<feature type="domain" description="Pyrimidine nucleoside phosphorylase C-terminal" evidence="5">
    <location>
        <begin position="368"/>
        <end position="442"/>
    </location>
</feature>
<dbReference type="NCBIfam" id="NF004490">
    <property type="entry name" value="PRK05820.1"/>
    <property type="match status" value="1"/>
</dbReference>
<dbReference type="Pfam" id="PF07831">
    <property type="entry name" value="PYNP_C"/>
    <property type="match status" value="1"/>
</dbReference>
<dbReference type="PIRSF" id="PIRSF000478">
    <property type="entry name" value="TP_PyNP"/>
    <property type="match status" value="1"/>
</dbReference>
<dbReference type="PROSITE" id="PS00647">
    <property type="entry name" value="THYMID_PHOSPHORYLASE"/>
    <property type="match status" value="1"/>
</dbReference>
<evidence type="ECO:0000256" key="1">
    <source>
        <dbReference type="ARBA" id="ARBA00006915"/>
    </source>
</evidence>
<dbReference type="Gene3D" id="3.90.1170.30">
    <property type="entry name" value="Pyrimidine nucleoside phosphorylase-like, C-terminal domain"/>
    <property type="match status" value="1"/>
</dbReference>
<dbReference type="GO" id="GO:0005829">
    <property type="term" value="C:cytosol"/>
    <property type="evidence" value="ECO:0007669"/>
    <property type="project" value="TreeGrafter"/>
</dbReference>
<dbReference type="InterPro" id="IPR018090">
    <property type="entry name" value="Pyrmidine_PPas_bac/euk"/>
</dbReference>